<organism evidence="1 2">
    <name type="scientific">Streptococcus mutans serotype c (strain ATCC 700610 / UA159)</name>
    <dbReference type="NCBI Taxonomy" id="210007"/>
    <lineage>
        <taxon>Bacteria</taxon>
        <taxon>Bacillati</taxon>
        <taxon>Bacillota</taxon>
        <taxon>Bacilli</taxon>
        <taxon>Lactobacillales</taxon>
        <taxon>Streptococcaceae</taxon>
        <taxon>Streptococcus</taxon>
    </lineage>
</organism>
<evidence type="ECO:0000313" key="1">
    <source>
        <dbReference type="EMBL" id="AAN59224.1"/>
    </source>
</evidence>
<protein>
    <submittedName>
        <fullName evidence="1">Uncharacterized protein</fullName>
    </submittedName>
</protein>
<keyword evidence="2" id="KW-1185">Reference proteome</keyword>
<gene>
    <name evidence="1" type="ordered locus">SMU_1579</name>
</gene>
<evidence type="ECO:0000313" key="2">
    <source>
        <dbReference type="Proteomes" id="UP000002512"/>
    </source>
</evidence>
<proteinExistence type="predicted"/>
<dbReference type="HOGENOM" id="CLU_2829449_0_0_9"/>
<accession>Q8DT17</accession>
<reference evidence="1 2" key="1">
    <citation type="journal article" date="2002" name="Proc. Natl. Acad. Sci. U.S.A.">
        <title>Genome sequence of Streptococcus mutans UA159, a cariogenic dental pathogen.</title>
        <authorList>
            <person name="Ajdic D."/>
            <person name="McShan W.M."/>
            <person name="McLaughlin R.E."/>
            <person name="Savic G."/>
            <person name="Chang J."/>
            <person name="Carson M.B."/>
            <person name="Primeaux C."/>
            <person name="Tian R."/>
            <person name="Kenton S."/>
            <person name="Jia H."/>
            <person name="Lin S."/>
            <person name="Qian Y."/>
            <person name="Li S."/>
            <person name="Zhu H."/>
            <person name="Najar F."/>
            <person name="Lai H."/>
            <person name="White J."/>
            <person name="Roe B.A."/>
            <person name="Ferretti J.J."/>
        </authorList>
    </citation>
    <scope>NUCLEOTIDE SEQUENCE [LARGE SCALE GENOMIC DNA]</scope>
    <source>
        <strain evidence="2">ATCC 700610 / UA159</strain>
    </source>
</reference>
<dbReference type="EMBL" id="AE014133">
    <property type="protein sequence ID" value="AAN59224.1"/>
    <property type="molecule type" value="Genomic_DNA"/>
</dbReference>
<dbReference type="STRING" id="210007.SMU_1579"/>
<sequence length="66" mass="7565">MAKLVFLLGSRQDGFGKLADNISLMQTAKEQNPPKTSPKELTFKNRIIKKNGFSHSRYQHDNEVLF</sequence>
<dbReference type="AlphaFoldDB" id="Q8DT17"/>
<dbReference type="KEGG" id="smu:SMU_1579"/>
<name>Q8DT17_STRMU</name>
<dbReference type="Proteomes" id="UP000002512">
    <property type="component" value="Chromosome"/>
</dbReference>